<keyword evidence="2 4" id="KW-0547">Nucleotide-binding</keyword>
<dbReference type="Pfam" id="PF18603">
    <property type="entry name" value="LAL_C2"/>
    <property type="match status" value="1"/>
</dbReference>
<proteinExistence type="predicted"/>
<dbReference type="EMBL" id="VCKW01000067">
    <property type="protein sequence ID" value="TMR01106.1"/>
    <property type="molecule type" value="Genomic_DNA"/>
</dbReference>
<comment type="caution">
    <text evidence="6">The sequence shown here is derived from an EMBL/GenBank/DDBJ whole genome shotgun (WGS) entry which is preliminary data.</text>
</comment>
<evidence type="ECO:0000256" key="3">
    <source>
        <dbReference type="ARBA" id="ARBA00022840"/>
    </source>
</evidence>
<dbReference type="AlphaFoldDB" id="A0A5C4JCE7"/>
<evidence type="ECO:0000256" key="2">
    <source>
        <dbReference type="ARBA" id="ARBA00022741"/>
    </source>
</evidence>
<dbReference type="InterPro" id="IPR052032">
    <property type="entry name" value="ATP-dep_AA_Ligase"/>
</dbReference>
<evidence type="ECO:0000313" key="7">
    <source>
        <dbReference type="Proteomes" id="UP000309174"/>
    </source>
</evidence>
<dbReference type="PROSITE" id="PS50975">
    <property type="entry name" value="ATP_GRASP"/>
    <property type="match status" value="1"/>
</dbReference>
<dbReference type="Gene3D" id="3.30.470.20">
    <property type="entry name" value="ATP-grasp fold, B domain"/>
    <property type="match status" value="1"/>
</dbReference>
<reference evidence="6 7" key="1">
    <citation type="submission" date="2019-05" db="EMBL/GenBank/DDBJ databases">
        <title>Draft genome sequence of Actinomadura sp. 14C53.</title>
        <authorList>
            <person name="Saricaoglu S."/>
            <person name="Isik K."/>
        </authorList>
    </citation>
    <scope>NUCLEOTIDE SEQUENCE [LARGE SCALE GENOMIC DNA]</scope>
    <source>
        <strain evidence="6 7">14C53</strain>
    </source>
</reference>
<protein>
    <submittedName>
        <fullName evidence="6">ATP-grasp domain-containing protein</fullName>
    </submittedName>
</protein>
<dbReference type="Proteomes" id="UP000309174">
    <property type="component" value="Unassembled WGS sequence"/>
</dbReference>
<dbReference type="SUPFAM" id="SSF56059">
    <property type="entry name" value="Glutathione synthetase ATP-binding domain-like"/>
    <property type="match status" value="1"/>
</dbReference>
<evidence type="ECO:0000259" key="5">
    <source>
        <dbReference type="PROSITE" id="PS50975"/>
    </source>
</evidence>
<dbReference type="InterPro" id="IPR011761">
    <property type="entry name" value="ATP-grasp"/>
</dbReference>
<gene>
    <name evidence="6" type="ORF">ETD83_15420</name>
</gene>
<evidence type="ECO:0000256" key="1">
    <source>
        <dbReference type="ARBA" id="ARBA00022598"/>
    </source>
</evidence>
<dbReference type="GO" id="GO:0005524">
    <property type="term" value="F:ATP binding"/>
    <property type="evidence" value="ECO:0007669"/>
    <property type="project" value="UniProtKB-UniRule"/>
</dbReference>
<evidence type="ECO:0000313" key="6">
    <source>
        <dbReference type="EMBL" id="TMR01106.1"/>
    </source>
</evidence>
<dbReference type="InterPro" id="IPR040570">
    <property type="entry name" value="LAL_C2"/>
</dbReference>
<feature type="domain" description="ATP-grasp" evidence="5">
    <location>
        <begin position="117"/>
        <end position="317"/>
    </location>
</feature>
<dbReference type="OrthoDB" id="24041at2"/>
<keyword evidence="1" id="KW-0436">Ligase</keyword>
<keyword evidence="3 4" id="KW-0067">ATP-binding</keyword>
<dbReference type="GO" id="GO:0016874">
    <property type="term" value="F:ligase activity"/>
    <property type="evidence" value="ECO:0007669"/>
    <property type="project" value="UniProtKB-KW"/>
</dbReference>
<evidence type="ECO:0000256" key="4">
    <source>
        <dbReference type="PROSITE-ProRule" id="PRU00409"/>
    </source>
</evidence>
<dbReference type="Gene3D" id="3.40.50.20">
    <property type="match status" value="1"/>
</dbReference>
<dbReference type="PANTHER" id="PTHR43585">
    <property type="entry name" value="FUMIPYRROLE BIOSYNTHESIS PROTEIN C"/>
    <property type="match status" value="1"/>
</dbReference>
<keyword evidence="7" id="KW-1185">Reference proteome</keyword>
<dbReference type="GO" id="GO:0046872">
    <property type="term" value="F:metal ion binding"/>
    <property type="evidence" value="ECO:0007669"/>
    <property type="project" value="InterPro"/>
</dbReference>
<dbReference type="PANTHER" id="PTHR43585:SF2">
    <property type="entry name" value="ATP-GRASP ENZYME FSQD"/>
    <property type="match status" value="1"/>
</dbReference>
<name>A0A5C4JCE7_9ACTN</name>
<accession>A0A5C4JCE7</accession>
<dbReference type="Pfam" id="PF13535">
    <property type="entry name" value="ATP-grasp_4"/>
    <property type="match status" value="1"/>
</dbReference>
<sequence length="413" mass="44897">MRGGRAPRVLIVEPVSSGTRLVEDCHALGAQVVVASADSGDRLLSDRLRDLADQVLVVETNDDEALVRAVEQVLPLDAVLPGVEVSIPSAARVGHRLGLTSLPPETAAWVRNKALMRARAAAMGVRVPRFAEARSAHEVEEAASEVGFPCVIKPVDSSGSVHVSRADDMPELRAAYLRMEDDRRLDLGRAAGSHVVVEEYVSGPEYSADGYVLDGRVSICSLTRKILGPEPYFVELGHIVSAENAPPEVIDQVERYVRHVLDALRISFGPFHCELRISADGPVLIEIGARLPGDRITDLIELTTGVSLSRVMVACYLGLPPESAEAFGAAQAKCAGIRFFDANRKRVFTRLEGWTDLAARPDVIETGLYFRPGDDIPSLEDFRGRIGHAIFTADSVRQAERTWRDLGDAIRVV</sequence>
<organism evidence="6 7">
    <name type="scientific">Actinomadura soli</name>
    <dbReference type="NCBI Taxonomy" id="2508997"/>
    <lineage>
        <taxon>Bacteria</taxon>
        <taxon>Bacillati</taxon>
        <taxon>Actinomycetota</taxon>
        <taxon>Actinomycetes</taxon>
        <taxon>Streptosporangiales</taxon>
        <taxon>Thermomonosporaceae</taxon>
        <taxon>Actinomadura</taxon>
    </lineage>
</organism>
<dbReference type="SMART" id="SM01209">
    <property type="entry name" value="GARS_A"/>
    <property type="match status" value="1"/>
</dbReference>
<dbReference type="RefSeq" id="WP_138645814.1">
    <property type="nucleotide sequence ID" value="NZ_VCKW01000067.1"/>
</dbReference>